<dbReference type="GO" id="GO:0005634">
    <property type="term" value="C:nucleus"/>
    <property type="evidence" value="ECO:0007669"/>
    <property type="project" value="UniProtKB-SubCell"/>
</dbReference>
<reference evidence="10 11" key="1">
    <citation type="submission" date="2017-06" db="EMBL/GenBank/DDBJ databases">
        <title>Draft genome sequence of a variant of Elsinoe murrayae.</title>
        <authorList>
            <person name="Cheng Q."/>
        </authorList>
    </citation>
    <scope>NUCLEOTIDE SEQUENCE [LARGE SCALE GENOMIC DNA]</scope>
    <source>
        <strain evidence="10 11">CQ-2017a</strain>
    </source>
</reference>
<dbReference type="GO" id="GO:0016301">
    <property type="term" value="F:kinase activity"/>
    <property type="evidence" value="ECO:0007669"/>
    <property type="project" value="UniProtKB-KW"/>
</dbReference>
<sequence>MAQIIDDKSEHCIPFILERIKESQKSHEQAGQTPPPFFLGLNGVQGAGKTTLVETLCSMLVTEPYNLPTVVLSIDDLYLPHDRQVKLAASHQDNPLVQHRGQPSTHDVALGVKLFSAIKDRAADIKIPSYDKSAYSGQGDRRPEAEWRKINADATRPVEVVIFEGWCVGFTPLSDTELEQKWKTAKDAFESAPGSYDGQLGKLKLEHVRFVNRALMDYDRLTNQLDALVHIDAEDTQYVYGWRRQQEAALRAAKGSGMTDEQVIHFVNGYYPAYELYSDKLRSGVYPNKGRQMRLVVGSDRRVKEVFKM</sequence>
<evidence type="ECO:0000256" key="6">
    <source>
        <dbReference type="ARBA" id="ARBA00022777"/>
    </source>
</evidence>
<keyword evidence="4" id="KW-0808">Transferase</keyword>
<evidence type="ECO:0000256" key="8">
    <source>
        <dbReference type="ARBA" id="ARBA00023242"/>
    </source>
</evidence>
<dbReference type="OrthoDB" id="347435at2759"/>
<dbReference type="InParanoid" id="A0A2K1QN31"/>
<comment type="similarity">
    <text evidence="9">Belongs to the GLYK kinase family.</text>
</comment>
<evidence type="ECO:0000256" key="3">
    <source>
        <dbReference type="ARBA" id="ARBA00022490"/>
    </source>
</evidence>
<gene>
    <name evidence="10" type="ORF">CAC42_6426</name>
</gene>
<keyword evidence="8" id="KW-0539">Nucleus</keyword>
<protein>
    <recommendedName>
        <fullName evidence="12">Kinase mug58</fullName>
    </recommendedName>
</protein>
<keyword evidence="6" id="KW-0418">Kinase</keyword>
<dbReference type="Proteomes" id="UP000243797">
    <property type="component" value="Unassembled WGS sequence"/>
</dbReference>
<evidence type="ECO:0008006" key="12">
    <source>
        <dbReference type="Google" id="ProtNLM"/>
    </source>
</evidence>
<comment type="caution">
    <text evidence="10">The sequence shown here is derived from an EMBL/GenBank/DDBJ whole genome shotgun (WGS) entry which is preliminary data.</text>
</comment>
<evidence type="ECO:0000256" key="9">
    <source>
        <dbReference type="ARBA" id="ARBA00061312"/>
    </source>
</evidence>
<dbReference type="AlphaFoldDB" id="A0A2K1QN31"/>
<dbReference type="SUPFAM" id="SSF52540">
    <property type="entry name" value="P-loop containing nucleoside triphosphate hydrolases"/>
    <property type="match status" value="1"/>
</dbReference>
<evidence type="ECO:0000256" key="4">
    <source>
        <dbReference type="ARBA" id="ARBA00022679"/>
    </source>
</evidence>
<comment type="subcellular location">
    <subcellularLocation>
        <location evidence="2">Cytoplasm</location>
    </subcellularLocation>
    <subcellularLocation>
        <location evidence="1">Nucleus</location>
    </subcellularLocation>
</comment>
<keyword evidence="7" id="KW-0067">ATP-binding</keyword>
<dbReference type="PANTHER" id="PTHR10285">
    <property type="entry name" value="URIDINE KINASE"/>
    <property type="match status" value="1"/>
</dbReference>
<keyword evidence="5" id="KW-0547">Nucleotide-binding</keyword>
<dbReference type="GO" id="GO:0005524">
    <property type="term" value="F:ATP binding"/>
    <property type="evidence" value="ECO:0007669"/>
    <property type="project" value="UniProtKB-KW"/>
</dbReference>
<organism evidence="10 11">
    <name type="scientific">Sphaceloma murrayae</name>
    <dbReference type="NCBI Taxonomy" id="2082308"/>
    <lineage>
        <taxon>Eukaryota</taxon>
        <taxon>Fungi</taxon>
        <taxon>Dikarya</taxon>
        <taxon>Ascomycota</taxon>
        <taxon>Pezizomycotina</taxon>
        <taxon>Dothideomycetes</taxon>
        <taxon>Dothideomycetidae</taxon>
        <taxon>Myriangiales</taxon>
        <taxon>Elsinoaceae</taxon>
        <taxon>Sphaceloma</taxon>
    </lineage>
</organism>
<dbReference type="FunFam" id="3.40.50.300:FF:001691">
    <property type="entry name" value="Probable ATP-dependent kinase TDA10"/>
    <property type="match status" value="1"/>
</dbReference>
<evidence type="ECO:0000256" key="7">
    <source>
        <dbReference type="ARBA" id="ARBA00022840"/>
    </source>
</evidence>
<dbReference type="EMBL" id="NKHZ01000058">
    <property type="protein sequence ID" value="PNS16319.1"/>
    <property type="molecule type" value="Genomic_DNA"/>
</dbReference>
<keyword evidence="3" id="KW-0963">Cytoplasm</keyword>
<dbReference type="GO" id="GO:0005737">
    <property type="term" value="C:cytoplasm"/>
    <property type="evidence" value="ECO:0007669"/>
    <property type="project" value="UniProtKB-SubCell"/>
</dbReference>
<accession>A0A2K1QN31</accession>
<name>A0A2K1QN31_9PEZI</name>
<evidence type="ECO:0000313" key="11">
    <source>
        <dbReference type="Proteomes" id="UP000243797"/>
    </source>
</evidence>
<evidence type="ECO:0000256" key="5">
    <source>
        <dbReference type="ARBA" id="ARBA00022741"/>
    </source>
</evidence>
<evidence type="ECO:0000313" key="10">
    <source>
        <dbReference type="EMBL" id="PNS16319.1"/>
    </source>
</evidence>
<keyword evidence="11" id="KW-1185">Reference proteome</keyword>
<dbReference type="InterPro" id="IPR027417">
    <property type="entry name" value="P-loop_NTPase"/>
</dbReference>
<evidence type="ECO:0000256" key="1">
    <source>
        <dbReference type="ARBA" id="ARBA00004123"/>
    </source>
</evidence>
<dbReference type="FunCoup" id="A0A2K1QN31">
    <property type="interactions" value="318"/>
</dbReference>
<dbReference type="STRING" id="2082308.A0A2K1QN31"/>
<dbReference type="Gene3D" id="3.40.50.300">
    <property type="entry name" value="P-loop containing nucleotide triphosphate hydrolases"/>
    <property type="match status" value="1"/>
</dbReference>
<proteinExistence type="inferred from homology"/>
<evidence type="ECO:0000256" key="2">
    <source>
        <dbReference type="ARBA" id="ARBA00004496"/>
    </source>
</evidence>